<feature type="domain" description="DUF8106" evidence="1">
    <location>
        <begin position="13"/>
        <end position="55"/>
    </location>
</feature>
<dbReference type="Pfam" id="PF26408">
    <property type="entry name" value="DUF8106"/>
    <property type="match status" value="1"/>
</dbReference>
<reference evidence="2 3" key="1">
    <citation type="journal article" date="2019" name="Int. J. Syst. Evol. Microbiol.">
        <title>The Global Catalogue of Microorganisms (GCM) 10K type strain sequencing project: providing services to taxonomists for standard genome sequencing and annotation.</title>
        <authorList>
            <consortium name="The Broad Institute Genomics Platform"/>
            <consortium name="The Broad Institute Genome Sequencing Center for Infectious Disease"/>
            <person name="Wu L."/>
            <person name="Ma J."/>
        </authorList>
    </citation>
    <scope>NUCLEOTIDE SEQUENCE [LARGE SCALE GENOMIC DNA]</scope>
    <source>
        <strain evidence="2 3">DT31</strain>
    </source>
</reference>
<dbReference type="GeneID" id="81124984"/>
<organism evidence="2 3">
    <name type="scientific">Halobaculum lipolyticum</name>
    <dbReference type="NCBI Taxonomy" id="3032001"/>
    <lineage>
        <taxon>Archaea</taxon>
        <taxon>Methanobacteriati</taxon>
        <taxon>Methanobacteriota</taxon>
        <taxon>Stenosarchaea group</taxon>
        <taxon>Halobacteria</taxon>
        <taxon>Halobacteriales</taxon>
        <taxon>Haloferacaceae</taxon>
        <taxon>Halobaculum</taxon>
    </lineage>
</organism>
<dbReference type="EMBL" id="JBHTAH010000008">
    <property type="protein sequence ID" value="MFC7070089.1"/>
    <property type="molecule type" value="Genomic_DNA"/>
</dbReference>
<gene>
    <name evidence="2" type="ORF">ACFQL9_10595</name>
</gene>
<evidence type="ECO:0000259" key="1">
    <source>
        <dbReference type="Pfam" id="PF26408"/>
    </source>
</evidence>
<dbReference type="AlphaFoldDB" id="A0ABD5WGZ6"/>
<accession>A0ABD5WGZ6</accession>
<evidence type="ECO:0000313" key="2">
    <source>
        <dbReference type="EMBL" id="MFC7070089.1"/>
    </source>
</evidence>
<proteinExistence type="predicted"/>
<evidence type="ECO:0000313" key="3">
    <source>
        <dbReference type="Proteomes" id="UP001596461"/>
    </source>
</evidence>
<comment type="caution">
    <text evidence="2">The sequence shown here is derived from an EMBL/GenBank/DDBJ whole genome shotgun (WGS) entry which is preliminary data.</text>
</comment>
<sequence length="63" mass="6827">MDTPSTRTSRPPPKDTLFCPECGHAAPAGGDWVVEERPHCETLTCPDCDATVTVRGRHRPVPA</sequence>
<dbReference type="RefSeq" id="WP_284033066.1">
    <property type="nucleotide sequence ID" value="NZ_CP126154.1"/>
</dbReference>
<keyword evidence="3" id="KW-1185">Reference proteome</keyword>
<protein>
    <recommendedName>
        <fullName evidence="1">DUF8106 domain-containing protein</fullName>
    </recommendedName>
</protein>
<name>A0ABD5WGZ6_9EURY</name>
<dbReference type="Proteomes" id="UP001596461">
    <property type="component" value="Unassembled WGS sequence"/>
</dbReference>
<dbReference type="InterPro" id="IPR058419">
    <property type="entry name" value="DUF8106"/>
</dbReference>